<evidence type="ECO:0000256" key="2">
    <source>
        <dbReference type="ARBA" id="ARBA00022723"/>
    </source>
</evidence>
<accession>A0A6C0I5C9</accession>
<keyword evidence="5" id="KW-0408">Iron</keyword>
<sequence>MIVKHEKKGGIDVYHVKKNISDAGMERHKHQFVTPSLIDIIINDDADVYTDDNRLLMKFRKGKLSKEKIDTFYENMIDFARTKSTNRRLTSGVRTKKHSNSDKKEKDIAAMTNIVGYFDSLGPSQKMLLKKHGIKLNPAVRETRFNMLYPDKFKKLIPLIREIDTYYEKIVPDHYKRQHRKAKQTYFKIADTAFTTVTTNVNYKTTIHTDRGDDAEGFGNLVVIERGKYTGGETCFPQYGVGVNVRTGDVLFMDVHEWHGNLPIRLENKDAVRLSIVCYLRHRLWQKTRGKSKKFMKKHIATYHKLHDMTAHKPSSNKGGDASEENDLVGGGIGGGEVLVGNGDMAY</sequence>
<proteinExistence type="predicted"/>
<evidence type="ECO:0000313" key="8">
    <source>
        <dbReference type="EMBL" id="QHT87790.1"/>
    </source>
</evidence>
<dbReference type="InterPro" id="IPR024779">
    <property type="entry name" value="2OGFeDO_JBP1/TET_oxygenase_dom"/>
</dbReference>
<keyword evidence="4" id="KW-0560">Oxidoreductase</keyword>
<organism evidence="8">
    <name type="scientific">viral metagenome</name>
    <dbReference type="NCBI Taxonomy" id="1070528"/>
    <lineage>
        <taxon>unclassified sequences</taxon>
        <taxon>metagenomes</taxon>
        <taxon>organismal metagenomes</taxon>
    </lineage>
</organism>
<evidence type="ECO:0000259" key="7">
    <source>
        <dbReference type="Pfam" id="PF12851"/>
    </source>
</evidence>
<evidence type="ECO:0000256" key="1">
    <source>
        <dbReference type="ARBA" id="ARBA00001954"/>
    </source>
</evidence>
<reference evidence="8" key="1">
    <citation type="journal article" date="2020" name="Nature">
        <title>Giant virus diversity and host interactions through global metagenomics.</title>
        <authorList>
            <person name="Schulz F."/>
            <person name="Roux S."/>
            <person name="Paez-Espino D."/>
            <person name="Jungbluth S."/>
            <person name="Walsh D.A."/>
            <person name="Denef V.J."/>
            <person name="McMahon K.D."/>
            <person name="Konstantinidis K.T."/>
            <person name="Eloe-Fadrosh E.A."/>
            <person name="Kyrpides N.C."/>
            <person name="Woyke T."/>
        </authorList>
    </citation>
    <scope>NUCLEOTIDE SEQUENCE</scope>
    <source>
        <strain evidence="8">GVMAG-M-3300023184-191</strain>
    </source>
</reference>
<keyword evidence="2" id="KW-0479">Metal-binding</keyword>
<dbReference type="AlphaFoldDB" id="A0A6C0I5C9"/>
<evidence type="ECO:0000256" key="6">
    <source>
        <dbReference type="SAM" id="MobiDB-lite"/>
    </source>
</evidence>
<dbReference type="EMBL" id="MN740101">
    <property type="protein sequence ID" value="QHT87790.1"/>
    <property type="molecule type" value="Genomic_DNA"/>
</dbReference>
<name>A0A6C0I5C9_9ZZZZ</name>
<evidence type="ECO:0000256" key="4">
    <source>
        <dbReference type="ARBA" id="ARBA00023002"/>
    </source>
</evidence>
<dbReference type="GO" id="GO:0051213">
    <property type="term" value="F:dioxygenase activity"/>
    <property type="evidence" value="ECO:0007669"/>
    <property type="project" value="UniProtKB-KW"/>
</dbReference>
<evidence type="ECO:0000256" key="5">
    <source>
        <dbReference type="ARBA" id="ARBA00023004"/>
    </source>
</evidence>
<evidence type="ECO:0000256" key="3">
    <source>
        <dbReference type="ARBA" id="ARBA00022964"/>
    </source>
</evidence>
<comment type="cofactor">
    <cofactor evidence="1">
        <name>Fe(2+)</name>
        <dbReference type="ChEBI" id="CHEBI:29033"/>
    </cofactor>
</comment>
<dbReference type="Pfam" id="PF12851">
    <property type="entry name" value="Tet_JBP"/>
    <property type="match status" value="1"/>
</dbReference>
<keyword evidence="3" id="KW-0223">Dioxygenase</keyword>
<protein>
    <recommendedName>
        <fullName evidence="7">2OGFeDO JBP1/TET oxygenase domain-containing protein</fullName>
    </recommendedName>
</protein>
<dbReference type="GO" id="GO:0046872">
    <property type="term" value="F:metal ion binding"/>
    <property type="evidence" value="ECO:0007669"/>
    <property type="project" value="UniProtKB-KW"/>
</dbReference>
<dbReference type="Gene3D" id="3.60.130.30">
    <property type="match status" value="1"/>
</dbReference>
<feature type="domain" description="2OGFeDO JBP1/TET oxygenase" evidence="7">
    <location>
        <begin position="138"/>
        <end position="281"/>
    </location>
</feature>
<feature type="region of interest" description="Disordered" evidence="6">
    <location>
        <begin position="310"/>
        <end position="330"/>
    </location>
</feature>